<gene>
    <name evidence="2" type="ORF">PAN31108_05071</name>
</gene>
<dbReference type="Pfam" id="PF20109">
    <property type="entry name" value="Trans_reg_dom"/>
    <property type="match status" value="1"/>
</dbReference>
<name>A0A5E4Z6U1_9BURK</name>
<accession>A0A5E4Z6U1</accession>
<evidence type="ECO:0000313" key="3">
    <source>
        <dbReference type="Proteomes" id="UP000406256"/>
    </source>
</evidence>
<protein>
    <recommendedName>
        <fullName evidence="1">Transcriptional regulator-like domain-containing protein</fullName>
    </recommendedName>
</protein>
<evidence type="ECO:0000313" key="2">
    <source>
        <dbReference type="EMBL" id="VVE56155.1"/>
    </source>
</evidence>
<dbReference type="InterPro" id="IPR045465">
    <property type="entry name" value="Trans_reg_dom"/>
</dbReference>
<keyword evidence="3" id="KW-1185">Reference proteome</keyword>
<dbReference type="EMBL" id="CABPSB010000033">
    <property type="protein sequence ID" value="VVE56155.1"/>
    <property type="molecule type" value="Genomic_DNA"/>
</dbReference>
<evidence type="ECO:0000259" key="1">
    <source>
        <dbReference type="Pfam" id="PF20109"/>
    </source>
</evidence>
<dbReference type="OrthoDB" id="9132377at2"/>
<feature type="domain" description="Transcriptional regulator-like" evidence="1">
    <location>
        <begin position="18"/>
        <end position="57"/>
    </location>
</feature>
<dbReference type="RefSeq" id="WP_150671515.1">
    <property type="nucleotide sequence ID" value="NZ_CABPSB010000033.1"/>
</dbReference>
<organism evidence="2 3">
    <name type="scientific">Pandoraea anhela</name>
    <dbReference type="NCBI Taxonomy" id="2508295"/>
    <lineage>
        <taxon>Bacteria</taxon>
        <taxon>Pseudomonadati</taxon>
        <taxon>Pseudomonadota</taxon>
        <taxon>Betaproteobacteria</taxon>
        <taxon>Burkholderiales</taxon>
        <taxon>Burkholderiaceae</taxon>
        <taxon>Pandoraea</taxon>
    </lineage>
</organism>
<proteinExistence type="predicted"/>
<dbReference type="AlphaFoldDB" id="A0A5E4Z6U1"/>
<dbReference type="Proteomes" id="UP000406256">
    <property type="component" value="Unassembled WGS sequence"/>
</dbReference>
<reference evidence="2 3" key="1">
    <citation type="submission" date="2019-08" db="EMBL/GenBank/DDBJ databases">
        <authorList>
            <person name="Peeters C."/>
        </authorList>
    </citation>
    <scope>NUCLEOTIDE SEQUENCE [LARGE SCALE GENOMIC DNA]</scope>
    <source>
        <strain evidence="2 3">LMG 31108</strain>
    </source>
</reference>
<sequence>MAAPLIPSEDSLFVARADWREVSEYPEASLRDPSIWAWELLRRNRSYARDYDALHHRVKDVPPTPFPKMPLDGYHCVPEALPDDTISSYLARHPDGTILPINDHIRETWGINELKDPNFSAIELATERSGDLPDNRLAWLFACNTVEVINPPTTWPTKNYLQFVRLSTLVSAHCTGTEMLVRLDFTGNLDEQL</sequence>